<dbReference type="SUPFAM" id="SSF51126">
    <property type="entry name" value="Pectin lyase-like"/>
    <property type="match status" value="1"/>
</dbReference>
<dbReference type="Pfam" id="PF02018">
    <property type="entry name" value="CBM_4_9"/>
    <property type="match status" value="1"/>
</dbReference>
<dbReference type="SUPFAM" id="SSF49899">
    <property type="entry name" value="Concanavalin A-like lectins/glucanases"/>
    <property type="match status" value="2"/>
</dbReference>
<dbReference type="InterPro" id="IPR039448">
    <property type="entry name" value="Beta_helix"/>
</dbReference>
<reference evidence="5" key="1">
    <citation type="submission" date="2016-04" db="EMBL/GenBank/DDBJ databases">
        <authorList>
            <person name="Evans L.H."/>
            <person name="Alamgir A."/>
            <person name="Owens N."/>
            <person name="Weber N.D."/>
            <person name="Virtaneva K."/>
            <person name="Barbian K."/>
            <person name="Babar A."/>
            <person name="Rosenke K."/>
        </authorList>
    </citation>
    <scope>NUCLEOTIDE SEQUENCE</scope>
    <source>
        <strain evidence="5">Nono1</strain>
    </source>
</reference>
<dbReference type="Pfam" id="PF13385">
    <property type="entry name" value="Laminin_G_3"/>
    <property type="match status" value="2"/>
</dbReference>
<keyword evidence="1" id="KW-0732">Signal</keyword>
<name>A0A1M4EDS8_9ACTN</name>
<evidence type="ECO:0000256" key="2">
    <source>
        <dbReference type="ARBA" id="ARBA00022801"/>
    </source>
</evidence>
<evidence type="ECO:0000259" key="4">
    <source>
        <dbReference type="SMART" id="SM00560"/>
    </source>
</evidence>
<dbReference type="EC" id="3.2.1.4" evidence="5"/>
<evidence type="ECO:0000313" key="5">
    <source>
        <dbReference type="EMBL" id="SBO96876.1"/>
    </source>
</evidence>
<dbReference type="SUPFAM" id="SSF49785">
    <property type="entry name" value="Galactose-binding domain-like"/>
    <property type="match status" value="1"/>
</dbReference>
<dbReference type="SMART" id="SM00560">
    <property type="entry name" value="LamGL"/>
    <property type="match status" value="2"/>
</dbReference>
<dbReference type="GO" id="GO:0006955">
    <property type="term" value="P:immune response"/>
    <property type="evidence" value="ECO:0007669"/>
    <property type="project" value="InterPro"/>
</dbReference>
<dbReference type="InterPro" id="IPR006626">
    <property type="entry name" value="PbH1"/>
</dbReference>
<dbReference type="InterPro" id="IPR042837">
    <property type="entry name" value="PTX3"/>
</dbReference>
<protein>
    <submittedName>
        <fullName evidence="5">Endoglucanase</fullName>
        <ecNumber evidence="5">3.2.1.4</ecNumber>
    </submittedName>
</protein>
<dbReference type="PANTHER" id="PTHR46943">
    <property type="entry name" value="PENTRAXIN-RELATED PROTEIN PTX3"/>
    <property type="match status" value="1"/>
</dbReference>
<dbReference type="InterPro" id="IPR012334">
    <property type="entry name" value="Pectin_lyas_fold"/>
</dbReference>
<gene>
    <name evidence="5" type="ORF">BN4615_P6392</name>
</gene>
<dbReference type="GO" id="GO:0008810">
    <property type="term" value="F:cellulase activity"/>
    <property type="evidence" value="ECO:0007669"/>
    <property type="project" value="UniProtKB-EC"/>
</dbReference>
<dbReference type="RefSeq" id="WP_225265676.1">
    <property type="nucleotide sequence ID" value="NZ_CP084058.1"/>
</dbReference>
<dbReference type="Gene3D" id="2.60.120.260">
    <property type="entry name" value="Galactose-binding domain-like"/>
    <property type="match status" value="1"/>
</dbReference>
<dbReference type="InterPro" id="IPR013320">
    <property type="entry name" value="ConA-like_dom_sf"/>
</dbReference>
<dbReference type="InterPro" id="IPR006558">
    <property type="entry name" value="LamG-like"/>
</dbReference>
<dbReference type="InterPro" id="IPR011050">
    <property type="entry name" value="Pectin_lyase_fold/virulence"/>
</dbReference>
<dbReference type="InterPro" id="IPR003305">
    <property type="entry name" value="CenC_carb-bd"/>
</dbReference>
<dbReference type="SMART" id="SM00710">
    <property type="entry name" value="PbH1"/>
    <property type="match status" value="8"/>
</dbReference>
<dbReference type="Pfam" id="PF13229">
    <property type="entry name" value="Beta_helix"/>
    <property type="match status" value="1"/>
</dbReference>
<organism evidence="5">
    <name type="scientific">Nonomuraea gerenzanensis</name>
    <dbReference type="NCBI Taxonomy" id="93944"/>
    <lineage>
        <taxon>Bacteria</taxon>
        <taxon>Bacillati</taxon>
        <taxon>Actinomycetota</taxon>
        <taxon>Actinomycetes</taxon>
        <taxon>Streptosporangiales</taxon>
        <taxon>Streptosporangiaceae</taxon>
        <taxon>Nonomuraea</taxon>
    </lineage>
</organism>
<dbReference type="Gene3D" id="2.160.20.10">
    <property type="entry name" value="Single-stranded right-handed beta-helix, Pectin lyase-like"/>
    <property type="match status" value="2"/>
</dbReference>
<proteinExistence type="predicted"/>
<evidence type="ECO:0000256" key="3">
    <source>
        <dbReference type="ARBA" id="ARBA00023157"/>
    </source>
</evidence>
<keyword evidence="2 5" id="KW-0378">Hydrolase</keyword>
<dbReference type="InterPro" id="IPR008979">
    <property type="entry name" value="Galactose-bd-like_sf"/>
</dbReference>
<dbReference type="PANTHER" id="PTHR46943:SF1">
    <property type="entry name" value="PENTRAXIN-RELATED PROTEIN PTX3"/>
    <property type="match status" value="1"/>
</dbReference>
<keyword evidence="3" id="KW-1015">Disulfide bond</keyword>
<keyword evidence="5" id="KW-0326">Glycosidase</keyword>
<dbReference type="EMBL" id="LT559118">
    <property type="protein sequence ID" value="SBO96876.1"/>
    <property type="molecule type" value="Genomic_DNA"/>
</dbReference>
<sequence length="1876" mass="198093">MSIIETAYPVPADAVFVAPGGNDANAGTVDAPLRTAGAAVAKAAAGRMTTIVLRAGEYRERLGNVAAPVTLQPYPGERVWFKGSSEIQQSQLTPDGNAWRLDGWNPGSVCRASAPAYDECMNPLHFNDDNPVGGDPQMVFVDGEPLRQVATREEVKAGTFYHDGPADRTYLGSDPSGRRVEITARKSGMHFFAGADGSVVRGLGFAHYGSSQNQTKEPAALIAQAKGMVFEKNTIIHNAASGLLINADDVRVSGNAIAENGYQGIGAHRAANLTVEGNRVLRNNTEQLGFSQGYHLAGAGMNATRVTGATVRDNVFEANQGVGLWCDLSCHDVTIIRNLIRANSRHGLHYKVSGKALIASNVLAGNGMTGLSLLGSNHVRVINNTSVGNAQAMAIQEDARPTCPGTEDVCPTDAEKALGITWDTADITLTNNVIAGGTSTAPLVNTTDNNTGESGRRVGADGMIPAAQMHHNGYSRTGADTPATLVQWSRVTGSSIHYPSLAQFQAATGRDASSRYQESSYLVNADAGDYRLVPGSPAESAGAELPADVAALLGVPSGQPVRLGALAWPAEPARTELVRNGKLEQPSIVPWWSAGNPSLAVENGELRAAVADGTAEPGDAVVTQLTGSLISGRTYTLSFDARASADVAVQVAVQDGEAPYSAALSQGVELETGRQRFSFPFTSTVDTTAAEVVFQLGGKGAITVHLDDVSLVENTWALSKEPKQTEAEALAAAAATGQLVEVLSERGETREVYATPDGSFTSKEHFQPVRVLKDGAWTPVDTKLRKLPDGSVVPTATPAEIKLSGGGTGPLVTIERAGRPMSLTWPAALPKPWLDGDSAVYPGVLGADVDLRVRVEPEGFSHVLVVKTAAAAGDPRLASIKLNLSAPGLSVRTAEDGTQQAVDEATGGVVYEAPVPIMWDSTAPAPAAAARAATADDGETPGEDLTDGGVVEASASQPGDTSKIATVATSVAGGEMTLKPDPDLLTGADTTYPLYIDPMWDTPRASARLMVSSAGWGKYNFTKNEGMGRCPRDYPPAGRYCNGWYEKRLFYRVPTARFAHKQIISAEFHVQETFATSCRKRIVDIYLAKSFGAGSTWSSTSDNWVRRLDSRNVAKGWSSGCPAGDVLFNVTGAVQEAARKGWSNTTFGLRARDGGDQLAWKRFDRNAFVRVHYNSPPAQPKMSQLSSSPGGPCRGPATPATFNRLPTLYAKNLTDPDNKGVEGEKLKAQFQVIWTENGVQKVKNLGTVKKMSANGPRKSSFSVVIPRDLVPQGVVAHWGVRAYDGRAWSPWSWDGNATACYFVYDARALPEPKVTSTGADGYPALDPADPAQVPTDGVGRYGTFTIALDTRVSKYAWAMNTDPAEGTAKAKTAATEPIKAMPTHPGLNTLYVTAWDAANNWSTGTYEFWVADGKGPKAHWKLDEAAGATRLADVQGAHPATPQGGAALGAPGALSTAMRLNGTTAYAATSGPVLNTTQNLAVSAWVKMPATLPTTHFVVASQAATKNSPFYLKYDPGDKKWKLWRVQTDASTTGAGTAYSREPAKPGGWTHLVGVQDVVTKKLRLYVNGVEGVPADLTTAAWAAGGAFQIGRGLYNGQFANYTPGVVDDVRVFDRVVTGDEVRDLYTIKPVVESKWHLNTATGTPPASPDTGQGVAYPLTLNGAARITTDFAEVFVQSPAGTPSGALRLPGGNNDYAAATGPVIDTRDSFTVSAWVSTPGEPSRSMTVLALAGSHNSAITVRYDPGKQRYVLDVPDKDGTGATTAGVEHSMFHQGNFGDWDHLAVTYDATEATVTLWVNGVKEAASGADNLSFRHRTRPFGPIASLQVGRGLTGGSYPAGRNWAGVIDDVWVLRGVASQQLIDMLALPTEISSIPG</sequence>
<accession>A0A1M4EDS8</accession>
<feature type="domain" description="LamG-like jellyroll fold" evidence="4">
    <location>
        <begin position="1708"/>
        <end position="1860"/>
    </location>
</feature>
<dbReference type="Gene3D" id="2.60.120.200">
    <property type="match status" value="2"/>
</dbReference>
<feature type="domain" description="LamG-like jellyroll fold" evidence="4">
    <location>
        <begin position="1478"/>
        <end position="1620"/>
    </location>
</feature>
<evidence type="ECO:0000256" key="1">
    <source>
        <dbReference type="ARBA" id="ARBA00022729"/>
    </source>
</evidence>